<protein>
    <submittedName>
        <fullName evidence="2">SAM-dependent methyltransferase</fullName>
    </submittedName>
</protein>
<feature type="domain" description="Methyltransferase" evidence="1">
    <location>
        <begin position="154"/>
        <end position="288"/>
    </location>
</feature>
<name>A0A3B0CEV9_9BACL</name>
<gene>
    <name evidence="2" type="ORF">D7M11_17955</name>
</gene>
<dbReference type="Pfam" id="PF13679">
    <property type="entry name" value="Methyltransf_32"/>
    <property type="match status" value="1"/>
</dbReference>
<keyword evidence="2" id="KW-0808">Transferase</keyword>
<evidence type="ECO:0000313" key="3">
    <source>
        <dbReference type="Proteomes" id="UP000282311"/>
    </source>
</evidence>
<dbReference type="PANTHER" id="PTHR13369:SF3">
    <property type="entry name" value="METHYLTRANSFERASE DOMAIN-CONTAINING PROTEIN"/>
    <property type="match status" value="1"/>
</dbReference>
<evidence type="ECO:0000313" key="2">
    <source>
        <dbReference type="EMBL" id="RKN82227.1"/>
    </source>
</evidence>
<proteinExistence type="predicted"/>
<dbReference type="GO" id="GO:0032259">
    <property type="term" value="P:methylation"/>
    <property type="evidence" value="ECO:0007669"/>
    <property type="project" value="UniProtKB-KW"/>
</dbReference>
<evidence type="ECO:0000259" key="1">
    <source>
        <dbReference type="Pfam" id="PF13679"/>
    </source>
</evidence>
<dbReference type="Proteomes" id="UP000282311">
    <property type="component" value="Unassembled WGS sequence"/>
</dbReference>
<dbReference type="EMBL" id="RBAH01000012">
    <property type="protein sequence ID" value="RKN82227.1"/>
    <property type="molecule type" value="Genomic_DNA"/>
</dbReference>
<reference evidence="2 3" key="1">
    <citation type="journal article" date="2007" name="Int. J. Syst. Evol. Microbiol.">
        <title>Paenibacillus ginsengarvi sp. nov., isolated from soil from ginseng cultivation.</title>
        <authorList>
            <person name="Yoon M.H."/>
            <person name="Ten L.N."/>
            <person name="Im W.T."/>
        </authorList>
    </citation>
    <scope>NUCLEOTIDE SEQUENCE [LARGE SCALE GENOMIC DNA]</scope>
    <source>
        <strain evidence="2 3">KCTC 13059</strain>
    </source>
</reference>
<dbReference type="CDD" id="cd02440">
    <property type="entry name" value="AdoMet_MTases"/>
    <property type="match status" value="1"/>
</dbReference>
<dbReference type="PANTHER" id="PTHR13369">
    <property type="match status" value="1"/>
</dbReference>
<sequence length="400" mass="45152">MESLTEVLKRTVETGIWTQAVLSQLRKGSGATADKVKIKPVNLKTGLHYQFAHYTGTKVLHENVEPRQAAARTEELLLTHYKQALLQTSEADYHVLLNKKGEVTVLKKKATKTNVDLAHNRKKRYLLEEGEPVPFLVELGVMNAQGKVLAAKYDKFKQINRFLEMIDDVVPHLPQNRTIRIVDFGCGKSYLTFALYHYLNEIRGLDLQVVGLDLKEDVIRHCNDLAERLRYERLRFLVGDINRYDETDEVDMVVTLHACDTATDAALEKAVRWGASVILSVPCCQHELFGQIRNEALAPLLKHGILKERFASLVTDAARAQLLEQLGYKTQVLEFIDMEHTPKNLLIRAVKEQGGAEKAKAQSGDGRADAEAAAYERFAEILGISPFLQRALADKLDRLR</sequence>
<dbReference type="AlphaFoldDB" id="A0A3B0CEV9"/>
<dbReference type="Gene3D" id="3.40.50.150">
    <property type="entry name" value="Vaccinia Virus protein VP39"/>
    <property type="match status" value="1"/>
</dbReference>
<comment type="caution">
    <text evidence="2">The sequence shown here is derived from an EMBL/GenBank/DDBJ whole genome shotgun (WGS) entry which is preliminary data.</text>
</comment>
<dbReference type="RefSeq" id="WP_120748610.1">
    <property type="nucleotide sequence ID" value="NZ_RBAH01000012.1"/>
</dbReference>
<organism evidence="2 3">
    <name type="scientific">Paenibacillus ginsengarvi</name>
    <dbReference type="NCBI Taxonomy" id="400777"/>
    <lineage>
        <taxon>Bacteria</taxon>
        <taxon>Bacillati</taxon>
        <taxon>Bacillota</taxon>
        <taxon>Bacilli</taxon>
        <taxon>Bacillales</taxon>
        <taxon>Paenibacillaceae</taxon>
        <taxon>Paenibacillus</taxon>
    </lineage>
</organism>
<keyword evidence="2" id="KW-0489">Methyltransferase</keyword>
<dbReference type="InterPro" id="IPR029063">
    <property type="entry name" value="SAM-dependent_MTases_sf"/>
</dbReference>
<keyword evidence="3" id="KW-1185">Reference proteome</keyword>
<dbReference type="SUPFAM" id="SSF53335">
    <property type="entry name" value="S-adenosyl-L-methionine-dependent methyltransferases"/>
    <property type="match status" value="1"/>
</dbReference>
<dbReference type="GO" id="GO:0008168">
    <property type="term" value="F:methyltransferase activity"/>
    <property type="evidence" value="ECO:0007669"/>
    <property type="project" value="UniProtKB-KW"/>
</dbReference>
<accession>A0A3B0CEV9</accession>
<dbReference type="OrthoDB" id="5502211at2"/>
<dbReference type="InterPro" id="IPR025714">
    <property type="entry name" value="Methyltranfer_dom"/>
</dbReference>
<dbReference type="GO" id="GO:0005737">
    <property type="term" value="C:cytoplasm"/>
    <property type="evidence" value="ECO:0007669"/>
    <property type="project" value="TreeGrafter"/>
</dbReference>